<evidence type="ECO:0000313" key="3">
    <source>
        <dbReference type="Proteomes" id="UP000282125"/>
    </source>
</evidence>
<keyword evidence="3" id="KW-1185">Reference proteome</keyword>
<dbReference type="EMBL" id="RRAZ01000011">
    <property type="protein sequence ID" value="RRH75086.1"/>
    <property type="molecule type" value="Genomic_DNA"/>
</dbReference>
<protein>
    <submittedName>
        <fullName evidence="2">DUF563 domain-containing protein</fullName>
    </submittedName>
</protein>
<dbReference type="AlphaFoldDB" id="A0A3P3DN15"/>
<sequence>MNGLLTRWTGRTPAAVPGAPAAAPCPPVRAHSYARSGRRLRPMMSFRDVTVGPPLAREAPGVAWPQFDRQHAARHLRRGVPVCRAPEACETVGVIEEAVFIGSYDDHFGHIAAESAPRLLQSLQEKAGLPFLYTAAQPVDPRALAPAFAAVTGWFGLSPRQMRFVHQPHRVATLWVAGQGEDVNGPVVSEGYLDLLDAHAFAQGVHVAAPSGVIYIGRHRLAPRLGGHAGEGYLAQCLAELGVQILAPEALSLRDQLLAYAGAERLIFAEGSAVHGRQLLGRAPQAIDILLRRRHWRMAESQLSPRCDALGYVPVSTQVLHYLGEDGKPFVHSGLALYDLPVLMDYFAQIGIDLARVWQQSAWEAARDRAVLAWITGLYDPALPRFARAWNGMGHFEKVLTGAGLQHLISEAREILDKAAWKGSYS</sequence>
<dbReference type="Proteomes" id="UP000282125">
    <property type="component" value="Unassembled WGS sequence"/>
</dbReference>
<feature type="compositionally biased region" description="Low complexity" evidence="1">
    <location>
        <begin position="9"/>
        <end position="22"/>
    </location>
</feature>
<comment type="caution">
    <text evidence="2">The sequence shown here is derived from an EMBL/GenBank/DDBJ whole genome shotgun (WGS) entry which is preliminary data.</text>
</comment>
<reference evidence="2 3" key="1">
    <citation type="submission" date="2018-11" db="EMBL/GenBank/DDBJ databases">
        <title>Gemmobacter sp. nov., YIM 102744-1 draft genome.</title>
        <authorList>
            <person name="Li G."/>
            <person name="Jiang Y."/>
        </authorList>
    </citation>
    <scope>NUCLEOTIDE SEQUENCE [LARGE SCALE GENOMIC DNA]</scope>
    <source>
        <strain evidence="2 3">YIM 102744-1</strain>
    </source>
</reference>
<organism evidence="2 3">
    <name type="scientific">Falsigemmobacter faecalis</name>
    <dbReference type="NCBI Taxonomy" id="2488730"/>
    <lineage>
        <taxon>Bacteria</taxon>
        <taxon>Pseudomonadati</taxon>
        <taxon>Pseudomonadota</taxon>
        <taxon>Alphaproteobacteria</taxon>
        <taxon>Rhodobacterales</taxon>
        <taxon>Paracoccaceae</taxon>
        <taxon>Falsigemmobacter</taxon>
    </lineage>
</organism>
<feature type="region of interest" description="Disordered" evidence="1">
    <location>
        <begin position="1"/>
        <end position="22"/>
    </location>
</feature>
<accession>A0A3P3DN15</accession>
<evidence type="ECO:0000313" key="2">
    <source>
        <dbReference type="EMBL" id="RRH75086.1"/>
    </source>
</evidence>
<proteinExistence type="predicted"/>
<gene>
    <name evidence="2" type="ORF">EG244_08870</name>
</gene>
<name>A0A3P3DN15_9RHOB</name>
<evidence type="ECO:0000256" key="1">
    <source>
        <dbReference type="SAM" id="MobiDB-lite"/>
    </source>
</evidence>